<dbReference type="NCBIfam" id="TIGR02595">
    <property type="entry name" value="PEP_CTERM"/>
    <property type="match status" value="1"/>
</dbReference>
<proteinExistence type="predicted"/>
<evidence type="ECO:0000313" key="4">
    <source>
        <dbReference type="Proteomes" id="UP001606301"/>
    </source>
</evidence>
<evidence type="ECO:0000313" key="3">
    <source>
        <dbReference type="EMBL" id="MFG6442721.1"/>
    </source>
</evidence>
<feature type="signal peptide" evidence="1">
    <location>
        <begin position="1"/>
        <end position="25"/>
    </location>
</feature>
<reference evidence="3 4" key="1">
    <citation type="submission" date="2024-08" db="EMBL/GenBank/DDBJ databases">
        <authorList>
            <person name="Lu H."/>
        </authorList>
    </citation>
    <scope>NUCLEOTIDE SEQUENCE [LARGE SCALE GENOMIC DNA]</scope>
    <source>
        <strain evidence="3 4">LKC17W</strain>
    </source>
</reference>
<dbReference type="NCBIfam" id="NF038126">
    <property type="entry name" value="PEP_CTERM_FxDxF"/>
    <property type="match status" value="1"/>
</dbReference>
<keyword evidence="1" id="KW-0732">Signal</keyword>
<comment type="caution">
    <text evidence="3">The sequence shown here is derived from an EMBL/GenBank/DDBJ whole genome shotgun (WGS) entry which is preliminary data.</text>
</comment>
<accession>A0ABW7FMZ4</accession>
<gene>
    <name evidence="3" type="ORF">ACG0Z3_18695</name>
</gene>
<dbReference type="InterPro" id="IPR013424">
    <property type="entry name" value="Ice-binding_C"/>
</dbReference>
<keyword evidence="4" id="KW-1185">Reference proteome</keyword>
<dbReference type="RefSeq" id="WP_394400251.1">
    <property type="nucleotide sequence ID" value="NZ_JBIGHW010000012.1"/>
</dbReference>
<evidence type="ECO:0000259" key="2">
    <source>
        <dbReference type="Pfam" id="PF07589"/>
    </source>
</evidence>
<feature type="chain" id="PRO_5046323734" evidence="1">
    <location>
        <begin position="26"/>
        <end position="167"/>
    </location>
</feature>
<protein>
    <submittedName>
        <fullName evidence="3">FxDxF family PEP-CTERM protein</fullName>
    </submittedName>
</protein>
<feature type="domain" description="Ice-binding protein C-terminal" evidence="2">
    <location>
        <begin position="141"/>
        <end position="165"/>
    </location>
</feature>
<organism evidence="3 4">
    <name type="scientific">Pelomonas margarita</name>
    <dbReference type="NCBI Taxonomy" id="3299031"/>
    <lineage>
        <taxon>Bacteria</taxon>
        <taxon>Pseudomonadati</taxon>
        <taxon>Pseudomonadota</taxon>
        <taxon>Betaproteobacteria</taxon>
        <taxon>Burkholderiales</taxon>
        <taxon>Sphaerotilaceae</taxon>
        <taxon>Roseateles</taxon>
    </lineage>
</organism>
<dbReference type="Proteomes" id="UP001606301">
    <property type="component" value="Unassembled WGS sequence"/>
</dbReference>
<evidence type="ECO:0000256" key="1">
    <source>
        <dbReference type="SAM" id="SignalP"/>
    </source>
</evidence>
<sequence>MNHLHTLRKPLAAAVLTLACAAASAADFRVDGSITFSDIVGLSGQTFSGQFSLDLPTASFTGDVPLTAFRLTVGAQTYTLAGTAPSVYFDNGQFTGLQYLWTGSDGASLNVTTGFIGAFEGTLDYTAADQKFATGSFTISAVPEPESYALMLGGLGLVGWMARRRKA</sequence>
<dbReference type="Pfam" id="PF07589">
    <property type="entry name" value="PEP-CTERM"/>
    <property type="match status" value="1"/>
</dbReference>
<name>A0ABW7FMZ4_9BURK</name>
<dbReference type="EMBL" id="JBIGHW010000012">
    <property type="protein sequence ID" value="MFG6442721.1"/>
    <property type="molecule type" value="Genomic_DNA"/>
</dbReference>